<accession>A0A0L0F3Y5</accession>
<dbReference type="AlphaFoldDB" id="A0A0L0F3Y5"/>
<evidence type="ECO:0000313" key="1">
    <source>
        <dbReference type="EMBL" id="KNC70888.1"/>
    </source>
</evidence>
<gene>
    <name evidence="1" type="ORF">SARC_16579</name>
</gene>
<dbReference type="EMBL" id="KQ250025">
    <property type="protein sequence ID" value="KNC70888.1"/>
    <property type="molecule type" value="Genomic_DNA"/>
</dbReference>
<name>A0A0L0F3Y5_9EUKA</name>
<proteinExistence type="predicted"/>
<keyword evidence="2" id="KW-1185">Reference proteome</keyword>
<dbReference type="GeneID" id="25917083"/>
<dbReference type="RefSeq" id="XP_014144790.1">
    <property type="nucleotide sequence ID" value="XM_014289315.1"/>
</dbReference>
<organism evidence="1 2">
    <name type="scientific">Sphaeroforma arctica JP610</name>
    <dbReference type="NCBI Taxonomy" id="667725"/>
    <lineage>
        <taxon>Eukaryota</taxon>
        <taxon>Ichthyosporea</taxon>
        <taxon>Ichthyophonida</taxon>
        <taxon>Sphaeroforma</taxon>
    </lineage>
</organism>
<feature type="non-terminal residue" evidence="1">
    <location>
        <position position="1"/>
    </location>
</feature>
<sequence>DWAAVESHLPKRNCAVQIVPCSIVLGTILDTRPDLALTYFRLMKNNMAMDASPQLILSVLLANNLIREALEHTREVVNKVNAAGLDPSGSRDMMRFFFSTCVEGKLNLNACHSLFLL</sequence>
<dbReference type="Proteomes" id="UP000054560">
    <property type="component" value="Unassembled WGS sequence"/>
</dbReference>
<evidence type="ECO:0000313" key="2">
    <source>
        <dbReference type="Proteomes" id="UP000054560"/>
    </source>
</evidence>
<protein>
    <submittedName>
        <fullName evidence="1">Uncharacterized protein</fullName>
    </submittedName>
</protein>
<reference evidence="1 2" key="1">
    <citation type="submission" date="2011-02" db="EMBL/GenBank/DDBJ databases">
        <title>The Genome Sequence of Sphaeroforma arctica JP610.</title>
        <authorList>
            <consortium name="The Broad Institute Genome Sequencing Platform"/>
            <person name="Russ C."/>
            <person name="Cuomo C."/>
            <person name="Young S.K."/>
            <person name="Zeng Q."/>
            <person name="Gargeya S."/>
            <person name="Alvarado L."/>
            <person name="Berlin A."/>
            <person name="Chapman S.B."/>
            <person name="Chen Z."/>
            <person name="Freedman E."/>
            <person name="Gellesch M."/>
            <person name="Goldberg J."/>
            <person name="Griggs A."/>
            <person name="Gujja S."/>
            <person name="Heilman E."/>
            <person name="Heiman D."/>
            <person name="Howarth C."/>
            <person name="Mehta T."/>
            <person name="Neiman D."/>
            <person name="Pearson M."/>
            <person name="Roberts A."/>
            <person name="Saif S."/>
            <person name="Shea T."/>
            <person name="Shenoy N."/>
            <person name="Sisk P."/>
            <person name="Stolte C."/>
            <person name="Sykes S."/>
            <person name="White J."/>
            <person name="Yandava C."/>
            <person name="Burger G."/>
            <person name="Gray M.W."/>
            <person name="Holland P.W.H."/>
            <person name="King N."/>
            <person name="Lang F.B.F."/>
            <person name="Roger A.J."/>
            <person name="Ruiz-Trillo I."/>
            <person name="Haas B."/>
            <person name="Nusbaum C."/>
            <person name="Birren B."/>
        </authorList>
    </citation>
    <scope>NUCLEOTIDE SEQUENCE [LARGE SCALE GENOMIC DNA]</scope>
    <source>
        <strain evidence="1 2">JP610</strain>
    </source>
</reference>